<dbReference type="AlphaFoldDB" id="A0A6P2BMZ3"/>
<proteinExistence type="predicted"/>
<evidence type="ECO:0000313" key="2">
    <source>
        <dbReference type="Proteomes" id="UP000460272"/>
    </source>
</evidence>
<accession>A0A6P2BMZ3</accession>
<dbReference type="OrthoDB" id="3507935at2"/>
<sequence>MGPELIERAIRLRQGLGAAGGLAAASQFVATQRGLSRADRGLIADWEANHVRGVFEIRSIARRDNAGQAVIALNLVDDLDYRIYGLSTAPSTVSPGAVTPESGGFFAGTMLPLTEDDSAWLVAGDEIGYPKADARQVARLAIDLATREPDLVFRNQEKARQGWVYMRRDREEFVAFFGADELVLPTPEAEGRLNAYYKMRRDSALAARGRHRAVSDTGETTFVMPDGFFEFDTVGIIYDELDGFVVVPEYGMLRAMFADPSLAADPQHANVLRAYLREDSIPPLPLRRMAAAYPDGVDAVFRRVLGNRAFSWRQNGDTLLRKRKPGYYEAEPAPGVAVLSDRVMALARGAS</sequence>
<protein>
    <submittedName>
        <fullName evidence="1">Uncharacterized protein</fullName>
    </submittedName>
</protein>
<dbReference type="Proteomes" id="UP000460272">
    <property type="component" value="Unassembled WGS sequence"/>
</dbReference>
<dbReference type="RefSeq" id="WP_145861071.1">
    <property type="nucleotide sequence ID" value="NZ_RPFW01000009.1"/>
</dbReference>
<evidence type="ECO:0000313" key="1">
    <source>
        <dbReference type="EMBL" id="TVZ00340.1"/>
    </source>
</evidence>
<dbReference type="EMBL" id="RPFW01000009">
    <property type="protein sequence ID" value="TVZ00340.1"/>
    <property type="molecule type" value="Genomic_DNA"/>
</dbReference>
<reference evidence="1 2" key="1">
    <citation type="submission" date="2018-11" db="EMBL/GenBank/DDBJ databases">
        <title>Trebonia kvetii gen.nov., sp.nov., a novel acidophilic actinobacterium, and proposal of the new actinobacterial family Treboniaceae fam. nov.</title>
        <authorList>
            <person name="Rapoport D."/>
            <person name="Sagova-Mareckova M."/>
            <person name="Sedlacek I."/>
            <person name="Provaznik J."/>
            <person name="Kralova S."/>
            <person name="Pavlinic D."/>
            <person name="Benes V."/>
            <person name="Kopecky J."/>
        </authorList>
    </citation>
    <scope>NUCLEOTIDE SEQUENCE [LARGE SCALE GENOMIC DNA]</scope>
    <source>
        <strain evidence="1 2">15Tr583</strain>
    </source>
</reference>
<keyword evidence="2" id="KW-1185">Reference proteome</keyword>
<name>A0A6P2BMZ3_9ACTN</name>
<comment type="caution">
    <text evidence="1">The sequence shown here is derived from an EMBL/GenBank/DDBJ whole genome shotgun (WGS) entry which is preliminary data.</text>
</comment>
<organism evidence="1 2">
    <name type="scientific">Trebonia kvetii</name>
    <dbReference type="NCBI Taxonomy" id="2480626"/>
    <lineage>
        <taxon>Bacteria</taxon>
        <taxon>Bacillati</taxon>
        <taxon>Actinomycetota</taxon>
        <taxon>Actinomycetes</taxon>
        <taxon>Streptosporangiales</taxon>
        <taxon>Treboniaceae</taxon>
        <taxon>Trebonia</taxon>
    </lineage>
</organism>
<gene>
    <name evidence="1" type="ORF">EAS64_37515</name>
</gene>